<accession>A0A9D2BPR9</accession>
<dbReference type="InterPro" id="IPR024480">
    <property type="entry name" value="DUF3868"/>
</dbReference>
<dbReference type="Gene3D" id="3.30.1330.60">
    <property type="entry name" value="OmpA-like domain"/>
    <property type="match status" value="1"/>
</dbReference>
<feature type="signal peptide" evidence="1">
    <location>
        <begin position="1"/>
        <end position="21"/>
    </location>
</feature>
<feature type="chain" id="PRO_5038781535" evidence="1">
    <location>
        <begin position="22"/>
        <end position="475"/>
    </location>
</feature>
<dbReference type="EMBL" id="DXEN01000031">
    <property type="protein sequence ID" value="HIX85902.1"/>
    <property type="molecule type" value="Genomic_DNA"/>
</dbReference>
<dbReference type="InterPro" id="IPR036737">
    <property type="entry name" value="OmpA-like_sf"/>
</dbReference>
<sequence>MNKAASIILTAAAAFAVTGIAAQEADNTLRVDKQLIERSGDYLLVDLTLNLSDIHVSSNQSIIYTPLITRGDSARALPPLIVNGRTRHILYERTGRDAATDNEFALRRRNGTEQTFDYHARVPYAAWMGQSTMEMAIDDCGCGWQSAGVGRDELFPIALERPEPKPFLAYIAPKAEVKTRALSGSAFLDFPVNRVEIHPDYRGNAAELVKIRATIDQVRTDKYATITGINIKGYASPEGSYANNERLAKGRSEALLDYVRGRYDLAGVETRVDYEPEDWAGLERRVEATDLADKADILAIIRADEPADWDAREWKLKTLNGGESYRYLLKEIYPALRHSDYEVAYTIRPLSVAEAKELIYTDPRQLSLDEMFQVARTYEAGSPEFNEVFEIAVRMYPDDPVSNLNAANTALRRGNPAAARRYLAKAADGPEKRLAEGVASWLEGDTDAAKSIFESLASDPAVGEQARANLEQVGE</sequence>
<name>A0A9D2BPR9_9BACT</name>
<dbReference type="Pfam" id="PF12984">
    <property type="entry name" value="DUF3868"/>
    <property type="match status" value="1"/>
</dbReference>
<evidence type="ECO:0000313" key="4">
    <source>
        <dbReference type="Proteomes" id="UP000823847"/>
    </source>
</evidence>
<reference evidence="3" key="2">
    <citation type="submission" date="2021-04" db="EMBL/GenBank/DDBJ databases">
        <authorList>
            <person name="Gilroy R."/>
        </authorList>
    </citation>
    <scope>NUCLEOTIDE SEQUENCE</scope>
    <source>
        <strain evidence="3">ChiHecec2B26-12326</strain>
    </source>
</reference>
<proteinExistence type="predicted"/>
<dbReference type="AlphaFoldDB" id="A0A9D2BPR9"/>
<dbReference type="SUPFAM" id="SSF103088">
    <property type="entry name" value="OmpA-like"/>
    <property type="match status" value="1"/>
</dbReference>
<organism evidence="3 4">
    <name type="scientific">Candidatus Parabacteroides intestinigallinarum</name>
    <dbReference type="NCBI Taxonomy" id="2838722"/>
    <lineage>
        <taxon>Bacteria</taxon>
        <taxon>Pseudomonadati</taxon>
        <taxon>Bacteroidota</taxon>
        <taxon>Bacteroidia</taxon>
        <taxon>Bacteroidales</taxon>
        <taxon>Tannerellaceae</taxon>
        <taxon>Parabacteroides</taxon>
    </lineage>
</organism>
<comment type="caution">
    <text evidence="3">The sequence shown here is derived from an EMBL/GenBank/DDBJ whole genome shotgun (WGS) entry which is preliminary data.</text>
</comment>
<feature type="domain" description="DUF3868" evidence="2">
    <location>
        <begin position="14"/>
        <end position="94"/>
    </location>
</feature>
<evidence type="ECO:0000313" key="3">
    <source>
        <dbReference type="EMBL" id="HIX85902.1"/>
    </source>
</evidence>
<gene>
    <name evidence="3" type="ORF">H9848_04755</name>
</gene>
<evidence type="ECO:0000259" key="2">
    <source>
        <dbReference type="Pfam" id="PF12984"/>
    </source>
</evidence>
<reference evidence="3" key="1">
    <citation type="journal article" date="2021" name="PeerJ">
        <title>Extensive microbial diversity within the chicken gut microbiome revealed by metagenomics and culture.</title>
        <authorList>
            <person name="Gilroy R."/>
            <person name="Ravi A."/>
            <person name="Getino M."/>
            <person name="Pursley I."/>
            <person name="Horton D.L."/>
            <person name="Alikhan N.F."/>
            <person name="Baker D."/>
            <person name="Gharbi K."/>
            <person name="Hall N."/>
            <person name="Watson M."/>
            <person name="Adriaenssens E.M."/>
            <person name="Foster-Nyarko E."/>
            <person name="Jarju S."/>
            <person name="Secka A."/>
            <person name="Antonio M."/>
            <person name="Oren A."/>
            <person name="Chaudhuri R.R."/>
            <person name="La Ragione R."/>
            <person name="Hildebrand F."/>
            <person name="Pallen M.J."/>
        </authorList>
    </citation>
    <scope>NUCLEOTIDE SEQUENCE</scope>
    <source>
        <strain evidence="3">ChiHecec2B26-12326</strain>
    </source>
</reference>
<keyword evidence="1" id="KW-0732">Signal</keyword>
<evidence type="ECO:0000256" key="1">
    <source>
        <dbReference type="SAM" id="SignalP"/>
    </source>
</evidence>
<protein>
    <submittedName>
        <fullName evidence="3">DUF3868 domain-containing protein</fullName>
    </submittedName>
</protein>
<dbReference type="Proteomes" id="UP000823847">
    <property type="component" value="Unassembled WGS sequence"/>
</dbReference>